<dbReference type="Pfam" id="PF07980">
    <property type="entry name" value="SusD_RagB"/>
    <property type="match status" value="1"/>
</dbReference>
<name>A0A918PN74_9BACT</name>
<reference evidence="9" key="1">
    <citation type="journal article" date="2014" name="Int. J. Syst. Evol. Microbiol.">
        <title>Complete genome sequence of Corynebacterium casei LMG S-19264T (=DSM 44701T), isolated from a smear-ripened cheese.</title>
        <authorList>
            <consortium name="US DOE Joint Genome Institute (JGI-PGF)"/>
            <person name="Walter F."/>
            <person name="Albersmeier A."/>
            <person name="Kalinowski J."/>
            <person name="Ruckert C."/>
        </authorList>
    </citation>
    <scope>NUCLEOTIDE SEQUENCE</scope>
    <source>
        <strain evidence="9">KCTC 12368</strain>
    </source>
</reference>
<accession>A0A918PN74</accession>
<feature type="signal peptide" evidence="6">
    <location>
        <begin position="1"/>
        <end position="24"/>
    </location>
</feature>
<dbReference type="GO" id="GO:0009279">
    <property type="term" value="C:cell outer membrane"/>
    <property type="evidence" value="ECO:0007669"/>
    <property type="project" value="UniProtKB-SubCell"/>
</dbReference>
<comment type="similarity">
    <text evidence="2">Belongs to the SusD family.</text>
</comment>
<evidence type="ECO:0000259" key="8">
    <source>
        <dbReference type="Pfam" id="PF14322"/>
    </source>
</evidence>
<evidence type="ECO:0000256" key="1">
    <source>
        <dbReference type="ARBA" id="ARBA00004442"/>
    </source>
</evidence>
<proteinExistence type="inferred from homology"/>
<protein>
    <submittedName>
        <fullName evidence="9">Carbohydrate-binding protein</fullName>
    </submittedName>
</protein>
<evidence type="ECO:0000256" key="5">
    <source>
        <dbReference type="ARBA" id="ARBA00023237"/>
    </source>
</evidence>
<feature type="chain" id="PRO_5037365214" evidence="6">
    <location>
        <begin position="25"/>
        <end position="596"/>
    </location>
</feature>
<reference evidence="9" key="2">
    <citation type="submission" date="2020-09" db="EMBL/GenBank/DDBJ databases">
        <authorList>
            <person name="Sun Q."/>
            <person name="Kim S."/>
        </authorList>
    </citation>
    <scope>NUCLEOTIDE SEQUENCE</scope>
    <source>
        <strain evidence="9">KCTC 12368</strain>
    </source>
</reference>
<dbReference type="Pfam" id="PF14322">
    <property type="entry name" value="SusD-like_3"/>
    <property type="match status" value="1"/>
</dbReference>
<dbReference type="SUPFAM" id="SSF48452">
    <property type="entry name" value="TPR-like"/>
    <property type="match status" value="1"/>
</dbReference>
<keyword evidence="3 6" id="KW-0732">Signal</keyword>
<dbReference type="InterPro" id="IPR011990">
    <property type="entry name" value="TPR-like_helical_dom_sf"/>
</dbReference>
<evidence type="ECO:0000256" key="3">
    <source>
        <dbReference type="ARBA" id="ARBA00022729"/>
    </source>
</evidence>
<dbReference type="RefSeq" id="WP_018474114.1">
    <property type="nucleotide sequence ID" value="NZ_BMWX01000001.1"/>
</dbReference>
<dbReference type="InterPro" id="IPR033985">
    <property type="entry name" value="SusD-like_N"/>
</dbReference>
<evidence type="ECO:0000256" key="6">
    <source>
        <dbReference type="SAM" id="SignalP"/>
    </source>
</evidence>
<dbReference type="InterPro" id="IPR012944">
    <property type="entry name" value="SusD_RagB_dom"/>
</dbReference>
<keyword evidence="4" id="KW-0472">Membrane</keyword>
<keyword evidence="10" id="KW-1185">Reference proteome</keyword>
<organism evidence="9 10">
    <name type="scientific">Echinicola pacifica</name>
    <dbReference type="NCBI Taxonomy" id="346377"/>
    <lineage>
        <taxon>Bacteria</taxon>
        <taxon>Pseudomonadati</taxon>
        <taxon>Bacteroidota</taxon>
        <taxon>Cytophagia</taxon>
        <taxon>Cytophagales</taxon>
        <taxon>Cyclobacteriaceae</taxon>
        <taxon>Echinicola</taxon>
    </lineage>
</organism>
<evidence type="ECO:0000313" key="9">
    <source>
        <dbReference type="EMBL" id="GGZ16601.1"/>
    </source>
</evidence>
<feature type="domain" description="RagB/SusD" evidence="7">
    <location>
        <begin position="296"/>
        <end position="595"/>
    </location>
</feature>
<comment type="caution">
    <text evidence="9">The sequence shown here is derived from an EMBL/GenBank/DDBJ whole genome shotgun (WGS) entry which is preliminary data.</text>
</comment>
<evidence type="ECO:0000256" key="2">
    <source>
        <dbReference type="ARBA" id="ARBA00006275"/>
    </source>
</evidence>
<evidence type="ECO:0000313" key="10">
    <source>
        <dbReference type="Proteomes" id="UP000619457"/>
    </source>
</evidence>
<dbReference type="EMBL" id="BMWX01000001">
    <property type="protein sequence ID" value="GGZ16601.1"/>
    <property type="molecule type" value="Genomic_DNA"/>
</dbReference>
<feature type="domain" description="SusD-like N-terminal" evidence="8">
    <location>
        <begin position="97"/>
        <end position="230"/>
    </location>
</feature>
<dbReference type="Proteomes" id="UP000619457">
    <property type="component" value="Unassembled WGS sequence"/>
</dbReference>
<keyword evidence="5" id="KW-0998">Cell outer membrane</keyword>
<dbReference type="PROSITE" id="PS51257">
    <property type="entry name" value="PROKAR_LIPOPROTEIN"/>
    <property type="match status" value="1"/>
</dbReference>
<gene>
    <name evidence="9" type="ORF">GCM10007049_06220</name>
</gene>
<evidence type="ECO:0000256" key="4">
    <source>
        <dbReference type="ARBA" id="ARBA00023136"/>
    </source>
</evidence>
<dbReference type="Gene3D" id="1.25.40.390">
    <property type="match status" value="1"/>
</dbReference>
<sequence length="596" mass="66823">MKLFNIYTKALLVISLLGTSSCLSEINEEPVNKLTVDRLLNKSTIVNFRDRSYDKLNSTFQSYHNGEILDAYTDDAFRAGTGTPFDWNSGLLSPDRNMFSSTLWDSYWEGIRKSNLAMEYLPQSQVPEDLITRQNIEMWVDEAKLLRAWYHFMLIKNFGPIPFTDQAYSPDFTGWADLVRPSYQEITDRIVLEIDEVIAAGRIPLRQAANNEFDKVNMAVAYALKSRVLLFNASPLNNPNGDSQKWQRAADATREAIDKVAGTYSLLPMADYDKLFSQDATVLNSEIIMRSAINGAPEMNAQNGVDLASYGSATQSNNAGVVPSQELVDSFELTNGSLPVQSYTNESHTAVELAPNYSEATGADPYEDRDARFYHAIVYNGAIYGRFKGMAAAVPDIQIFTFQGFPGSGFNETPTSDTEVDKRRSTTGYYAKKFRSANYWGSTTGGVDANKIFFRLAELYLNLAEAECALGNLGAAAEALNIVRERAGQPQIQSVLGYSNDQNWLMNRVRNERRVELCFEDHRFYDQRRWDILETNGALTGMKITSSDGTAEGEFSYERVKIDVPRSATSDHYLILPLATEEVRRLPGIGQPSVWQ</sequence>
<dbReference type="AlphaFoldDB" id="A0A918PN74"/>
<comment type="subcellular location">
    <subcellularLocation>
        <location evidence="1">Cell outer membrane</location>
    </subcellularLocation>
</comment>
<evidence type="ECO:0000259" key="7">
    <source>
        <dbReference type="Pfam" id="PF07980"/>
    </source>
</evidence>